<dbReference type="Proteomes" id="UP000002484">
    <property type="component" value="Chromosome"/>
</dbReference>
<reference evidence="2 3" key="1">
    <citation type="submission" date="2010-10" db="EMBL/GenBank/DDBJ databases">
        <title>Complete sequence of Frankia sp. EuI1c.</title>
        <authorList>
            <consortium name="US DOE Joint Genome Institute"/>
            <person name="Lucas S."/>
            <person name="Copeland A."/>
            <person name="Lapidus A."/>
            <person name="Cheng J.-F."/>
            <person name="Bruce D."/>
            <person name="Goodwin L."/>
            <person name="Pitluck S."/>
            <person name="Chertkov O."/>
            <person name="Detter J.C."/>
            <person name="Han C."/>
            <person name="Tapia R."/>
            <person name="Land M."/>
            <person name="Hauser L."/>
            <person name="Jeffries C."/>
            <person name="Kyrpides N."/>
            <person name="Ivanova N."/>
            <person name="Mikhailova N."/>
            <person name="Beauchemin N."/>
            <person name="Sen A."/>
            <person name="Sur S.A."/>
            <person name="Gtari M."/>
            <person name="Wall L."/>
            <person name="Tisa L."/>
            <person name="Woyke T."/>
        </authorList>
    </citation>
    <scope>NUCLEOTIDE SEQUENCE [LARGE SCALE GENOMIC DNA]</scope>
    <source>
        <strain evidence="3">DSM 45817 / CECT 9037 / EuI1c</strain>
    </source>
</reference>
<feature type="region of interest" description="Disordered" evidence="1">
    <location>
        <begin position="69"/>
        <end position="90"/>
    </location>
</feature>
<organism evidence="2 3">
    <name type="scientific">Pseudofrankia inefficax (strain DSM 45817 / CECT 9037 / DDB 130130 / EuI1c)</name>
    <name type="common">Frankia inefficax</name>
    <dbReference type="NCBI Taxonomy" id="298654"/>
    <lineage>
        <taxon>Bacteria</taxon>
        <taxon>Bacillati</taxon>
        <taxon>Actinomycetota</taxon>
        <taxon>Actinomycetes</taxon>
        <taxon>Frankiales</taxon>
        <taxon>Frankiaceae</taxon>
        <taxon>Pseudofrankia</taxon>
    </lineage>
</organism>
<protein>
    <submittedName>
        <fullName evidence="2">Uncharacterized protein</fullName>
    </submittedName>
</protein>
<proteinExistence type="predicted"/>
<keyword evidence="3" id="KW-1185">Reference proteome</keyword>
<accession>E3IXS6</accession>
<dbReference type="HOGENOM" id="CLU_2436521_0_0_11"/>
<dbReference type="EMBL" id="CP002299">
    <property type="protein sequence ID" value="ADP80235.1"/>
    <property type="molecule type" value="Genomic_DNA"/>
</dbReference>
<name>E3IXS6_PSEI1</name>
<dbReference type="InParanoid" id="E3IXS6"/>
<evidence type="ECO:0000313" key="3">
    <source>
        <dbReference type="Proteomes" id="UP000002484"/>
    </source>
</evidence>
<gene>
    <name evidence="2" type="ordered locus">FraEuI1c_2196</name>
</gene>
<evidence type="ECO:0000256" key="1">
    <source>
        <dbReference type="SAM" id="MobiDB-lite"/>
    </source>
</evidence>
<dbReference type="AlphaFoldDB" id="E3IXS6"/>
<dbReference type="KEGG" id="fri:FraEuI1c_2196"/>
<sequence length="90" mass="10357">MRGWRRVGVSWWPCRRQYEKIGHMDDDVADLLTADDFLIQAALLKEGLALLPPRTTEYRSGTVRYPWNEREEPVTQPIPVSHPQLPGSQG</sequence>
<evidence type="ECO:0000313" key="2">
    <source>
        <dbReference type="EMBL" id="ADP80235.1"/>
    </source>
</evidence>